<evidence type="ECO:0000313" key="1">
    <source>
        <dbReference type="EMBL" id="AEG73384.1"/>
    </source>
</evidence>
<accession>F6FJM9</accession>
<name>F6FJM9_MYCHI</name>
<dbReference type="AlphaFoldDB" id="F6FJM9"/>
<dbReference type="Proteomes" id="UP000007952">
    <property type="component" value="Chromosome"/>
</dbReference>
<proteinExistence type="predicted"/>
<gene>
    <name evidence="1" type="ordered locus">MHF_1141</name>
</gene>
<reference evidence="1 2" key="1">
    <citation type="journal article" date="2011" name="J. Bacteriol.">
        <title>Complete genome sequences of two hemotropic Mycoplasmas, Mycoplasma haemofelis strain Ohio2 and Mycoplasma suis strain Illinois.</title>
        <authorList>
            <person name="Messick J.B."/>
            <person name="Santos A.P."/>
            <person name="Guimaraes A.M."/>
        </authorList>
    </citation>
    <scope>NUCLEOTIDE SEQUENCE [LARGE SCALE GENOMIC DNA]</scope>
    <source>
        <strain evidence="1 2">Ohio2</strain>
    </source>
</reference>
<organism evidence="1 2">
    <name type="scientific">Mycoplasma haemofelis (strain Ohio2)</name>
    <dbReference type="NCBI Taxonomy" id="859194"/>
    <lineage>
        <taxon>Bacteria</taxon>
        <taxon>Bacillati</taxon>
        <taxon>Mycoplasmatota</taxon>
        <taxon>Mollicutes</taxon>
        <taxon>Mycoplasmataceae</taxon>
        <taxon>Mycoplasma</taxon>
    </lineage>
</organism>
<dbReference type="KEGG" id="mhf:MHF_1141"/>
<reference key="2">
    <citation type="submission" date="2011-05" db="EMBL/GenBank/DDBJ databases">
        <title>The Genome of Mycoplasma haemofelis Strain Ohio2, a pathogenic hemoplasma of the cat.</title>
        <authorList>
            <person name="Santos A.P."/>
            <person name="Guimaraes A.M.S."/>
            <person name="SanMiguel P.J."/>
            <person name="Martin S.W."/>
            <person name="Messick J.B."/>
        </authorList>
    </citation>
    <scope>NUCLEOTIDE SEQUENCE</scope>
    <source>
        <strain>Ohio2</strain>
    </source>
</reference>
<dbReference type="EMBL" id="CP002808">
    <property type="protein sequence ID" value="AEG73384.1"/>
    <property type="molecule type" value="Genomic_DNA"/>
</dbReference>
<sequence>MKTLPVLALAGISAVGMGGWYKFHHLKPKTLREYLEWQGLRLLSDFEENYWKSILDENQKLISDLNLGSGTASLREWCRRSLESKSYDNLISNASSLCVDNPKTVKARMIQLYGSADGLISQDNDYKVAYVFRKHIEGFHSLIGYTPKVDEKGNEEEDLDAAKDAFKRWCEDSLNKPVEDTLVRNVKSLCTPKGFSSISDLINQRKETSLLLTDSQNSSKLEKKYNDIKELASWTAENKTSNGNKKDLSDWCKESKDKNFYDQGVFSEVYPKFRYRCLDEQKN</sequence>
<dbReference type="HOGENOM" id="CLU_087907_0_0_14"/>
<evidence type="ECO:0000313" key="2">
    <source>
        <dbReference type="Proteomes" id="UP000007952"/>
    </source>
</evidence>
<dbReference type="BioCyc" id="MHAE859194:G1GR7-1135-MONOMER"/>
<dbReference type="STRING" id="859194.MHF_1141"/>
<protein>
    <submittedName>
        <fullName evidence="1">Uncharacterized protein</fullName>
    </submittedName>
</protein>